<dbReference type="HAMAP" id="MF_00490">
    <property type="entry name" value="ComB"/>
    <property type="match status" value="1"/>
</dbReference>
<dbReference type="SUPFAM" id="SSF142823">
    <property type="entry name" value="ComB-like"/>
    <property type="match status" value="1"/>
</dbReference>
<keyword evidence="6 8" id="KW-0460">Magnesium</keyword>
<dbReference type="PANTHER" id="PTHR37311:SF1">
    <property type="entry name" value="2-PHOSPHOSULFOLACTATE PHOSPHATASE-RELATED"/>
    <property type="match status" value="1"/>
</dbReference>
<evidence type="ECO:0000256" key="8">
    <source>
        <dbReference type="HAMAP-Rule" id="MF_00490"/>
    </source>
</evidence>
<dbReference type="InterPro" id="IPR005238">
    <property type="entry name" value="ComB-like"/>
</dbReference>
<dbReference type="RefSeq" id="WP_338396957.1">
    <property type="nucleotide sequence ID" value="NZ_AP025292.1"/>
</dbReference>
<evidence type="ECO:0000313" key="10">
    <source>
        <dbReference type="Proteomes" id="UP001354989"/>
    </source>
</evidence>
<evidence type="ECO:0000256" key="7">
    <source>
        <dbReference type="ARBA" id="ARBA00033711"/>
    </source>
</evidence>
<gene>
    <name evidence="8 9" type="primary">comB</name>
    <name evidence="9" type="ORF">PEPS_19790</name>
</gene>
<comment type="catalytic activity">
    <reaction evidence="7 8">
        <text>(2R)-O-phospho-3-sulfolactate + H2O = (2R)-3-sulfolactate + phosphate</text>
        <dbReference type="Rhea" id="RHEA:23416"/>
        <dbReference type="ChEBI" id="CHEBI:15377"/>
        <dbReference type="ChEBI" id="CHEBI:15597"/>
        <dbReference type="ChEBI" id="CHEBI:43474"/>
        <dbReference type="ChEBI" id="CHEBI:58738"/>
        <dbReference type="EC" id="3.1.3.71"/>
    </reaction>
</comment>
<comment type="cofactor">
    <cofactor evidence="1 8">
        <name>Mg(2+)</name>
        <dbReference type="ChEBI" id="CHEBI:18420"/>
    </cofactor>
</comment>
<dbReference type="Pfam" id="PF04029">
    <property type="entry name" value="2-ph_phosp"/>
    <property type="match status" value="1"/>
</dbReference>
<evidence type="ECO:0000256" key="2">
    <source>
        <dbReference type="ARBA" id="ARBA00009997"/>
    </source>
</evidence>
<evidence type="ECO:0000256" key="1">
    <source>
        <dbReference type="ARBA" id="ARBA00001946"/>
    </source>
</evidence>
<keyword evidence="10" id="KW-1185">Reference proteome</keyword>
<keyword evidence="5 8" id="KW-0378">Hydrolase</keyword>
<dbReference type="PANTHER" id="PTHR37311">
    <property type="entry name" value="2-PHOSPHOSULFOLACTATE PHOSPHATASE-RELATED"/>
    <property type="match status" value="1"/>
</dbReference>
<dbReference type="EC" id="3.1.3.71" evidence="3 8"/>
<dbReference type="InterPro" id="IPR036702">
    <property type="entry name" value="ComB-like_sf"/>
</dbReference>
<evidence type="ECO:0000256" key="4">
    <source>
        <dbReference type="ARBA" id="ARBA00021948"/>
    </source>
</evidence>
<comment type="similarity">
    <text evidence="2 8">Belongs to the ComB family.</text>
</comment>
<accession>A0ABN6LE67</accession>
<evidence type="ECO:0000313" key="9">
    <source>
        <dbReference type="EMBL" id="BDC99698.1"/>
    </source>
</evidence>
<evidence type="ECO:0000256" key="5">
    <source>
        <dbReference type="ARBA" id="ARBA00022801"/>
    </source>
</evidence>
<dbReference type="EMBL" id="AP025292">
    <property type="protein sequence ID" value="BDC99698.1"/>
    <property type="molecule type" value="Genomic_DNA"/>
</dbReference>
<dbReference type="Gene3D" id="3.90.1560.10">
    <property type="entry name" value="ComB-like"/>
    <property type="match status" value="1"/>
</dbReference>
<reference evidence="9 10" key="1">
    <citation type="submission" date="2021-12" db="EMBL/GenBank/DDBJ databases">
        <title>Genome sequencing of bacteria with rrn-lacking chromosome and rrn-plasmid.</title>
        <authorList>
            <person name="Anda M."/>
            <person name="Iwasaki W."/>
        </authorList>
    </citation>
    <scope>NUCLEOTIDE SEQUENCE [LARGE SCALE GENOMIC DNA]</scope>
    <source>
        <strain evidence="9 10">NBRC 101262</strain>
    </source>
</reference>
<organism evidence="9 10">
    <name type="scientific">Persicobacter psychrovividus</name>
    <dbReference type="NCBI Taxonomy" id="387638"/>
    <lineage>
        <taxon>Bacteria</taxon>
        <taxon>Pseudomonadati</taxon>
        <taxon>Bacteroidota</taxon>
        <taxon>Cytophagia</taxon>
        <taxon>Cytophagales</taxon>
        <taxon>Persicobacteraceae</taxon>
        <taxon>Persicobacter</taxon>
    </lineage>
</organism>
<protein>
    <recommendedName>
        <fullName evidence="4 8">Probable 2-phosphosulfolactate phosphatase</fullName>
        <ecNumber evidence="3 8">3.1.3.71</ecNumber>
    </recommendedName>
</protein>
<proteinExistence type="inferred from homology"/>
<dbReference type="Proteomes" id="UP001354989">
    <property type="component" value="Chromosome"/>
</dbReference>
<evidence type="ECO:0000256" key="3">
    <source>
        <dbReference type="ARBA" id="ARBA00012953"/>
    </source>
</evidence>
<evidence type="ECO:0000256" key="6">
    <source>
        <dbReference type="ARBA" id="ARBA00022842"/>
    </source>
</evidence>
<name>A0ABN6LE67_9BACT</name>
<sequence length="234" mass="24734">MKNLSICLTPELIHLSDLKGKVAVVIDVLRATTCMVTGMAEGIPSITPVAQVEECKALQAKGYIAAAERGGKKVDGFDMGNSPFDYMEAAKTGKKVAATTTNGTLAISKSAAADEILIGAFVNLDAIISYLKAQEKDVVMVAAGWQGNFNLEDSLFAGAVAAGLEGEFELEDDAALATKVMYQAVKNDLAGFLAQSAHAKRLAKMDIQKDIDFALTLNTYKVVPMVINGEIVLA</sequence>